<dbReference type="EMBL" id="QXFV01003078">
    <property type="protein sequence ID" value="KAE8980201.1"/>
    <property type="molecule type" value="Genomic_DNA"/>
</dbReference>
<feature type="compositionally biased region" description="Basic and acidic residues" evidence="1">
    <location>
        <begin position="383"/>
        <end position="393"/>
    </location>
</feature>
<evidence type="ECO:0000313" key="3">
    <source>
        <dbReference type="Proteomes" id="UP000429607"/>
    </source>
</evidence>
<proteinExistence type="predicted"/>
<name>A0A6A3IE26_9STRA</name>
<feature type="region of interest" description="Disordered" evidence="1">
    <location>
        <begin position="843"/>
        <end position="864"/>
    </location>
</feature>
<evidence type="ECO:0000313" key="2">
    <source>
        <dbReference type="EMBL" id="KAE8980201.1"/>
    </source>
</evidence>
<gene>
    <name evidence="2" type="ORF">PR001_g24340</name>
</gene>
<feature type="region of interest" description="Disordered" evidence="1">
    <location>
        <begin position="104"/>
        <end position="129"/>
    </location>
</feature>
<feature type="region of interest" description="Disordered" evidence="1">
    <location>
        <begin position="362"/>
        <end position="398"/>
    </location>
</feature>
<accession>A0A6A3IE26</accession>
<evidence type="ECO:0000256" key="1">
    <source>
        <dbReference type="SAM" id="MobiDB-lite"/>
    </source>
</evidence>
<protein>
    <submittedName>
        <fullName evidence="2">Uncharacterized protein</fullName>
    </submittedName>
</protein>
<reference evidence="2 3" key="1">
    <citation type="submission" date="2018-09" db="EMBL/GenBank/DDBJ databases">
        <title>Genomic investigation of the strawberry pathogen Phytophthora fragariae indicates pathogenicity is determined by transcriptional variation in three key races.</title>
        <authorList>
            <person name="Adams T.M."/>
            <person name="Armitage A.D."/>
            <person name="Sobczyk M.K."/>
            <person name="Bates H.J."/>
            <person name="Dunwell J.M."/>
            <person name="Nellist C.F."/>
            <person name="Harrison R.J."/>
        </authorList>
    </citation>
    <scope>NUCLEOTIDE SEQUENCE [LARGE SCALE GENOMIC DNA]</scope>
    <source>
        <strain evidence="2 3">SCRP249</strain>
    </source>
</reference>
<organism evidence="2 3">
    <name type="scientific">Phytophthora rubi</name>
    <dbReference type="NCBI Taxonomy" id="129364"/>
    <lineage>
        <taxon>Eukaryota</taxon>
        <taxon>Sar</taxon>
        <taxon>Stramenopiles</taxon>
        <taxon>Oomycota</taxon>
        <taxon>Peronosporomycetes</taxon>
        <taxon>Peronosporales</taxon>
        <taxon>Peronosporaceae</taxon>
        <taxon>Phytophthora</taxon>
    </lineage>
</organism>
<feature type="compositionally biased region" description="Basic and acidic residues" evidence="1">
    <location>
        <begin position="113"/>
        <end position="129"/>
    </location>
</feature>
<comment type="caution">
    <text evidence="2">The sequence shown here is derived from an EMBL/GenBank/DDBJ whole genome shotgun (WGS) entry which is preliminary data.</text>
</comment>
<dbReference type="Proteomes" id="UP000429607">
    <property type="component" value="Unassembled WGS sequence"/>
</dbReference>
<sequence>MVRDVSCHFLRLSCSEEDHLLFRREYARSNRERGVKLLRCFPHCCPEHARRSYCGCSVHVLVTFTSSVSAAELDELVVCARFEPSRVAPRRPTGLGNLAGLARGAGGSAAEDQVGHGDDHGETGHDRRLEDERRLGVGESVALPASLFSPSGRRSSMESVWIRADRESDARQRAFPKVRECAGSVDWTDSLLCERFDESTHQSWMPLLHVVVNNCRLPKWYYNYDSSATRVQRDMTHHFVAYVLQLSGGASKLQQYQPQQQEEGQQLVLDQHPEEPRISQRAVVLASHASPSFLLISFRRSGSAIVAGNAAASLSAVDSLRDNVKPMTTSKMSPLAFVSAHHDSESFQNITRDQRHEQQQRFSTVKAQRRGDSPASARIGNCSREERDAKDPAARCGPQVDDTLWQQRIDADFSERGQQILVLWRFLQHLTLRDLHVGERTTSMDLSAYWSQVKSAVKALGGHVEGIAHCFLRDLFGRPTHADPSRASSTIRAGKRTLSAQESSVVCTVAHCFLRALSSRALQRRLHSVWSAQDGVPTKEQLHEGFVRMISSLYDAFDTELREVSRNSGAVLSESRGQSVPMLVDAVLSLVYGQPRFNVLCPSMSALLMGQQNPGSAADALNSAFRAFTAQARETVIASAVRHHRPFQRSGATGSVGAATQHAWNRRWLLQPSSVQVMNSGSGGLRDARHGLLLVDVAQLVCEFGCVDVTVGDDSRILSLRSALLSTSDTSTPSMDLVLDGHLRVFRVLPSGLSSMIPTGSCWSVGDYAAKLSSGGETLYLDLFAFAEGREAARDDDDAGVAARRVSLSMRLEQVFSARDAVGTARSSDFVLSVQATVNVSTFRSSGRSDSGEKNTSKLSEMPSSHRARAWSEMEWIPAREVEARYIPAARTDY</sequence>
<dbReference type="AlphaFoldDB" id="A0A6A3IE26"/>